<feature type="domain" description="C2H2-type" evidence="6">
    <location>
        <begin position="275"/>
        <end position="302"/>
    </location>
</feature>
<dbReference type="PROSITE" id="PS00028">
    <property type="entry name" value="ZINC_FINGER_C2H2_1"/>
    <property type="match status" value="7"/>
</dbReference>
<dbReference type="GO" id="GO:0043565">
    <property type="term" value="F:sequence-specific DNA binding"/>
    <property type="evidence" value="ECO:0007669"/>
    <property type="project" value="TreeGrafter"/>
</dbReference>
<dbReference type="PANTHER" id="PTHR24408">
    <property type="entry name" value="ZINC FINGER PROTEIN"/>
    <property type="match status" value="1"/>
</dbReference>
<feature type="domain" description="C2H2-type" evidence="6">
    <location>
        <begin position="184"/>
        <end position="207"/>
    </location>
</feature>
<keyword evidence="2" id="KW-0677">Repeat</keyword>
<evidence type="ECO:0000313" key="7">
    <source>
        <dbReference type="EnsemblMetazoa" id="ADIR010991-PA"/>
    </source>
</evidence>
<dbReference type="Gene3D" id="3.30.160.60">
    <property type="entry name" value="Classic Zinc Finger"/>
    <property type="match status" value="5"/>
</dbReference>
<dbReference type="Proteomes" id="UP000075884">
    <property type="component" value="Unassembled WGS sequence"/>
</dbReference>
<dbReference type="FunFam" id="3.30.160.60:FF:000765">
    <property type="entry name" value="Zinc finger 45-like"/>
    <property type="match status" value="1"/>
</dbReference>
<feature type="domain" description="C2H2-type" evidence="6">
    <location>
        <begin position="329"/>
        <end position="357"/>
    </location>
</feature>
<proteinExistence type="predicted"/>
<evidence type="ECO:0000256" key="1">
    <source>
        <dbReference type="ARBA" id="ARBA00022723"/>
    </source>
</evidence>
<dbReference type="STRING" id="7168.A0A182NTK0"/>
<evidence type="ECO:0000313" key="8">
    <source>
        <dbReference type="Proteomes" id="UP000075884"/>
    </source>
</evidence>
<dbReference type="InterPro" id="IPR036236">
    <property type="entry name" value="Znf_C2H2_sf"/>
</dbReference>
<dbReference type="GO" id="GO:0008270">
    <property type="term" value="F:zinc ion binding"/>
    <property type="evidence" value="ECO:0007669"/>
    <property type="project" value="UniProtKB-KW"/>
</dbReference>
<keyword evidence="3 5" id="KW-0863">Zinc-finger</keyword>
<reference evidence="7" key="2">
    <citation type="submission" date="2020-05" db="UniProtKB">
        <authorList>
            <consortium name="EnsemblMetazoa"/>
        </authorList>
    </citation>
    <scope>IDENTIFICATION</scope>
    <source>
        <strain evidence="7">WRAIR2</strain>
    </source>
</reference>
<dbReference type="Pfam" id="PF00096">
    <property type="entry name" value="zf-C2H2"/>
    <property type="match status" value="6"/>
</dbReference>
<protein>
    <recommendedName>
        <fullName evidence="6">C2H2-type domain-containing protein</fullName>
    </recommendedName>
</protein>
<dbReference type="SUPFAM" id="SSF57667">
    <property type="entry name" value="beta-beta-alpha zinc fingers"/>
    <property type="match status" value="4"/>
</dbReference>
<evidence type="ECO:0000256" key="3">
    <source>
        <dbReference type="ARBA" id="ARBA00022771"/>
    </source>
</evidence>
<dbReference type="PANTHER" id="PTHR24408:SF61">
    <property type="entry name" value="E3 SUMO-PROTEIN LIGASE ZNF451"/>
    <property type="match status" value="1"/>
</dbReference>
<dbReference type="PROSITE" id="PS50157">
    <property type="entry name" value="ZINC_FINGER_C2H2_2"/>
    <property type="match status" value="7"/>
</dbReference>
<organism evidence="7 8">
    <name type="scientific">Anopheles dirus</name>
    <dbReference type="NCBI Taxonomy" id="7168"/>
    <lineage>
        <taxon>Eukaryota</taxon>
        <taxon>Metazoa</taxon>
        <taxon>Ecdysozoa</taxon>
        <taxon>Arthropoda</taxon>
        <taxon>Hexapoda</taxon>
        <taxon>Insecta</taxon>
        <taxon>Pterygota</taxon>
        <taxon>Neoptera</taxon>
        <taxon>Endopterygota</taxon>
        <taxon>Diptera</taxon>
        <taxon>Nematocera</taxon>
        <taxon>Culicoidea</taxon>
        <taxon>Culicidae</taxon>
        <taxon>Anophelinae</taxon>
        <taxon>Anopheles</taxon>
    </lineage>
</organism>
<evidence type="ECO:0000256" key="5">
    <source>
        <dbReference type="PROSITE-ProRule" id="PRU00042"/>
    </source>
</evidence>
<evidence type="ECO:0000259" key="6">
    <source>
        <dbReference type="PROSITE" id="PS50157"/>
    </source>
</evidence>
<accession>A0A182NTK0</accession>
<evidence type="ECO:0000256" key="4">
    <source>
        <dbReference type="ARBA" id="ARBA00022833"/>
    </source>
</evidence>
<dbReference type="AlphaFoldDB" id="A0A182NTK0"/>
<reference evidence="8" key="1">
    <citation type="submission" date="2013-03" db="EMBL/GenBank/DDBJ databases">
        <title>The Genome Sequence of Anopheles dirus WRAIR2.</title>
        <authorList>
            <consortium name="The Broad Institute Genomics Platform"/>
            <person name="Neafsey D.E."/>
            <person name="Walton C."/>
            <person name="Walker B."/>
            <person name="Young S.K."/>
            <person name="Zeng Q."/>
            <person name="Gargeya S."/>
            <person name="Fitzgerald M."/>
            <person name="Haas B."/>
            <person name="Abouelleil A."/>
            <person name="Allen A.W."/>
            <person name="Alvarado L."/>
            <person name="Arachchi H.M."/>
            <person name="Berlin A.M."/>
            <person name="Chapman S.B."/>
            <person name="Gainer-Dewar J."/>
            <person name="Goldberg J."/>
            <person name="Griggs A."/>
            <person name="Gujja S."/>
            <person name="Hansen M."/>
            <person name="Howarth C."/>
            <person name="Imamovic A."/>
            <person name="Ireland A."/>
            <person name="Larimer J."/>
            <person name="McCowan C."/>
            <person name="Murphy C."/>
            <person name="Pearson M."/>
            <person name="Poon T.W."/>
            <person name="Priest M."/>
            <person name="Roberts A."/>
            <person name="Saif S."/>
            <person name="Shea T."/>
            <person name="Sisk P."/>
            <person name="Sykes S."/>
            <person name="Wortman J."/>
            <person name="Nusbaum C."/>
            <person name="Birren B."/>
        </authorList>
    </citation>
    <scope>NUCLEOTIDE SEQUENCE [LARGE SCALE GENOMIC DNA]</scope>
    <source>
        <strain evidence="8">WRAIR2</strain>
    </source>
</reference>
<dbReference type="GO" id="GO:0005634">
    <property type="term" value="C:nucleus"/>
    <property type="evidence" value="ECO:0007669"/>
    <property type="project" value="TreeGrafter"/>
</dbReference>
<dbReference type="GO" id="GO:0000981">
    <property type="term" value="F:DNA-binding transcription factor activity, RNA polymerase II-specific"/>
    <property type="evidence" value="ECO:0007669"/>
    <property type="project" value="TreeGrafter"/>
</dbReference>
<dbReference type="EnsemblMetazoa" id="ADIR010991-RA">
    <property type="protein sequence ID" value="ADIR010991-PA"/>
    <property type="gene ID" value="ADIR010991"/>
</dbReference>
<feature type="domain" description="C2H2-type" evidence="6">
    <location>
        <begin position="210"/>
        <end position="238"/>
    </location>
</feature>
<evidence type="ECO:0000256" key="2">
    <source>
        <dbReference type="ARBA" id="ARBA00022737"/>
    </source>
</evidence>
<keyword evidence="8" id="KW-1185">Reference proteome</keyword>
<feature type="domain" description="C2H2-type" evidence="6">
    <location>
        <begin position="53"/>
        <end position="77"/>
    </location>
</feature>
<keyword evidence="1" id="KW-0479">Metal-binding</keyword>
<name>A0A182NTK0_9DIPT</name>
<dbReference type="VEuPathDB" id="VectorBase:ADIR010991"/>
<sequence>MACRGFAVLNAYPISQALSHHIDDQAESDGVSDHQFAQLDADINDSVAEDPVYHCYECTIDFGDSETLREHYESTHATIIHGWQSFGISEISLFDSTTDEEQGRNCSTQRPLKKSTPFPRYRCCGCLMVFETDVELEQHAEEVRALDAKQTSTSRPFQCNICYHVYSSQKTLDIHQRSALFMSHLCSWCGIQFTQKAQLIRHEYSHTKLCVCDVCHKHFRHPEYLKKHMEKIHADRTAKVDSTEKRYVCSQCGKSVYSESYLKNHMKLHSDKTPHVCHLCGKSFKLLAYLRWHMDRHKGTYSCSQCSRTFKNRSQLEDHKNVHTDSRVHDCDLCGKKYHTKVTLNKHRRKVHNMFRRHWKRQ</sequence>
<keyword evidence="4" id="KW-0862">Zinc</keyword>
<feature type="domain" description="C2H2-type" evidence="6">
    <location>
        <begin position="247"/>
        <end position="274"/>
    </location>
</feature>
<feature type="domain" description="C2H2-type" evidence="6">
    <location>
        <begin position="301"/>
        <end position="328"/>
    </location>
</feature>
<dbReference type="InterPro" id="IPR013087">
    <property type="entry name" value="Znf_C2H2_type"/>
</dbReference>
<dbReference type="SMART" id="SM00355">
    <property type="entry name" value="ZnF_C2H2"/>
    <property type="match status" value="9"/>
</dbReference>